<dbReference type="OrthoDB" id="360540at2759"/>
<dbReference type="GO" id="GO:0044183">
    <property type="term" value="F:protein folding chaperone"/>
    <property type="evidence" value="ECO:0007669"/>
    <property type="project" value="EnsemblFungi"/>
</dbReference>
<comment type="similarity">
    <text evidence="1">Belongs to the CDC123 family.</text>
</comment>
<dbReference type="STRING" id="669874.A0A1E4TPX8"/>
<reference evidence="3" key="1">
    <citation type="submission" date="2016-05" db="EMBL/GenBank/DDBJ databases">
        <title>Comparative genomics of biotechnologically important yeasts.</title>
        <authorList>
            <consortium name="DOE Joint Genome Institute"/>
            <person name="Riley R."/>
            <person name="Haridas S."/>
            <person name="Wolfe K.H."/>
            <person name="Lopes M.R."/>
            <person name="Hittinger C.T."/>
            <person name="Goker M."/>
            <person name="Salamov A."/>
            <person name="Wisecaver J."/>
            <person name="Long T.M."/>
            <person name="Aerts A.L."/>
            <person name="Barry K."/>
            <person name="Choi C."/>
            <person name="Clum A."/>
            <person name="Coughlan A.Y."/>
            <person name="Deshpande S."/>
            <person name="Douglass A.P."/>
            <person name="Hanson S.J."/>
            <person name="Klenk H.-P."/>
            <person name="Labutti K."/>
            <person name="Lapidus A."/>
            <person name="Lindquist E."/>
            <person name="Lipzen A."/>
            <person name="Meier-Kolthoff J.P."/>
            <person name="Ohm R.A."/>
            <person name="Otillar R.P."/>
            <person name="Pangilinan J."/>
            <person name="Peng Y."/>
            <person name="Rokas A."/>
            <person name="Rosa C.A."/>
            <person name="Scheuner C."/>
            <person name="Sibirny A.A."/>
            <person name="Slot J.C."/>
            <person name="Stielow J.B."/>
            <person name="Sun H."/>
            <person name="Kurtzman C.P."/>
            <person name="Blackwell M."/>
            <person name="Grigoriev I.V."/>
            <person name="Jeffries T.W."/>
        </authorList>
    </citation>
    <scope>NUCLEOTIDE SEQUENCE [LARGE SCALE GENOMIC DNA]</scope>
    <source>
        <strain evidence="3">NRRL Y-2460</strain>
    </source>
</reference>
<accession>A0A1E4TPX8</accession>
<dbReference type="GO" id="GO:1905143">
    <property type="term" value="P:eukaryotic translation initiation factor 2 complex assembly"/>
    <property type="evidence" value="ECO:0007669"/>
    <property type="project" value="EnsemblFungi"/>
</dbReference>
<protein>
    <submittedName>
        <fullName evidence="2">Uncharacterized protein</fullName>
    </submittedName>
</protein>
<evidence type="ECO:0000313" key="2">
    <source>
        <dbReference type="EMBL" id="ODV93814.1"/>
    </source>
</evidence>
<keyword evidence="3" id="KW-1185">Reference proteome</keyword>
<organism evidence="2 3">
    <name type="scientific">Pachysolen tannophilus NRRL Y-2460</name>
    <dbReference type="NCBI Taxonomy" id="669874"/>
    <lineage>
        <taxon>Eukaryota</taxon>
        <taxon>Fungi</taxon>
        <taxon>Dikarya</taxon>
        <taxon>Ascomycota</taxon>
        <taxon>Saccharomycotina</taxon>
        <taxon>Pichiomycetes</taxon>
        <taxon>Pachysolenaceae</taxon>
        <taxon>Pachysolen</taxon>
    </lineage>
</organism>
<name>A0A1E4TPX8_PACTA</name>
<gene>
    <name evidence="2" type="ORF">PACTADRAFT_51565</name>
</gene>
<evidence type="ECO:0000313" key="3">
    <source>
        <dbReference type="Proteomes" id="UP000094236"/>
    </source>
</evidence>
<evidence type="ECO:0000256" key="1">
    <source>
        <dbReference type="ARBA" id="ARBA00011047"/>
    </source>
</evidence>
<proteinExistence type="inferred from homology"/>
<dbReference type="GO" id="GO:0005524">
    <property type="term" value="F:ATP binding"/>
    <property type="evidence" value="ECO:0007669"/>
    <property type="project" value="EnsemblFungi"/>
</dbReference>
<dbReference type="GO" id="GO:0000287">
    <property type="term" value="F:magnesium ion binding"/>
    <property type="evidence" value="ECO:0007669"/>
    <property type="project" value="EnsemblFungi"/>
</dbReference>
<dbReference type="InterPro" id="IPR009772">
    <property type="entry name" value="CDC123"/>
</dbReference>
<dbReference type="PANTHER" id="PTHR15323:SF6">
    <property type="entry name" value="CELL DIVISION CYCLE PROTEIN 123 HOMOLOG"/>
    <property type="match status" value="1"/>
</dbReference>
<sequence length="380" mass="44457">MPSSTMEHSVFNDLESPTCEEIINCSFSKWYALYKDFTLTKVKIIKPLPQSFIDYLTSDGIKLPGDDSGGHIWPNSDNEYSDWEGEEQAEEEEEVNILKKNANLNPIESFQKLHDELKQYVKSFNYKFTPKLNWSAPKDATWILMNNTLKCTSVNDLYLVLNASNYIMHDITNAFDEVDGEEKEKEIIKEKLGFEYELILREWFDDFNPALEFRCFVKNRSLIAISQRDLNYYDYLITLYDKIYDSIVDFFEKNIQTSFPNDNFVFDIYFQRSLNKVFLIDINPFVRSTDPLLFTWHEITLLNPTEKDFKLDFRIVDKVNAGRFASKEHSENQVPKDVVDASLGSSTMSELASSWQKLMQNEKYDNTSSDDDNDNDNDDK</sequence>
<dbReference type="Pfam" id="PF07065">
    <property type="entry name" value="D123"/>
    <property type="match status" value="1"/>
</dbReference>
<dbReference type="GO" id="GO:0005737">
    <property type="term" value="C:cytoplasm"/>
    <property type="evidence" value="ECO:0007669"/>
    <property type="project" value="TreeGrafter"/>
</dbReference>
<dbReference type="EMBL" id="KV454017">
    <property type="protein sequence ID" value="ODV93814.1"/>
    <property type="molecule type" value="Genomic_DNA"/>
</dbReference>
<dbReference type="PANTHER" id="PTHR15323">
    <property type="entry name" value="D123 PROTEIN"/>
    <property type="match status" value="1"/>
</dbReference>
<dbReference type="AlphaFoldDB" id="A0A1E4TPX8"/>
<dbReference type="Proteomes" id="UP000094236">
    <property type="component" value="Unassembled WGS sequence"/>
</dbReference>